<dbReference type="GO" id="GO:0015949">
    <property type="term" value="P:nucleobase-containing small molecule interconversion"/>
    <property type="evidence" value="ECO:0007669"/>
    <property type="project" value="TreeGrafter"/>
</dbReference>
<dbReference type="RefSeq" id="WP_172106775.1">
    <property type="nucleotide sequence ID" value="NZ_CP038017.1"/>
</dbReference>
<evidence type="ECO:0000259" key="9">
    <source>
        <dbReference type="Pfam" id="PF02224"/>
    </source>
</evidence>
<feature type="binding site" evidence="8">
    <location>
        <begin position="11"/>
        <end position="19"/>
    </location>
    <ligand>
        <name>ATP</name>
        <dbReference type="ChEBI" id="CHEBI:30616"/>
    </ligand>
</feature>
<evidence type="ECO:0000256" key="7">
    <source>
        <dbReference type="ARBA" id="ARBA00048478"/>
    </source>
</evidence>
<dbReference type="Pfam" id="PF02224">
    <property type="entry name" value="Cytidylate_kin"/>
    <property type="match status" value="1"/>
</dbReference>
<name>A0A6M3HUC2_9GAMM</name>
<evidence type="ECO:0000313" key="11">
    <source>
        <dbReference type="Proteomes" id="UP000503320"/>
    </source>
</evidence>
<comment type="catalytic activity">
    <reaction evidence="6 8">
        <text>dCMP + ATP = dCDP + ADP</text>
        <dbReference type="Rhea" id="RHEA:25094"/>
        <dbReference type="ChEBI" id="CHEBI:30616"/>
        <dbReference type="ChEBI" id="CHEBI:57566"/>
        <dbReference type="ChEBI" id="CHEBI:58593"/>
        <dbReference type="ChEBI" id="CHEBI:456216"/>
        <dbReference type="EC" id="2.7.4.25"/>
    </reaction>
</comment>
<dbReference type="InterPro" id="IPR003136">
    <property type="entry name" value="Cytidylate_kin"/>
</dbReference>
<evidence type="ECO:0000256" key="6">
    <source>
        <dbReference type="ARBA" id="ARBA00047615"/>
    </source>
</evidence>
<sequence length="224" mass="25035">MNNSKIITIDGPSGVGKGTLAKALAKHLNYKLLDSGAIYRLAALHCFNNNTDLTSETNVCKTLDNLDIRFEIDNGSNSIKIILAGDDVSKEIRTEQIGMLASKIAAYTSVRKVLLNKQRDFATEQGLVADGRDMGTIVFPNAKYKFFLDASSQVRATRRFTELEEKNQHPNFETILTDIEKRDFQDRNRKIAPLKPATDAIIIDTSNLSIEKVFNKVLDKIKNN</sequence>
<dbReference type="PANTHER" id="PTHR21299">
    <property type="entry name" value="CYTIDYLATE KINASE/PANTOATE-BETA-ALANINE LIGASE"/>
    <property type="match status" value="1"/>
</dbReference>
<dbReference type="NCBIfam" id="TIGR00017">
    <property type="entry name" value="cmk"/>
    <property type="match status" value="1"/>
</dbReference>
<keyword evidence="8" id="KW-0963">Cytoplasm</keyword>
<dbReference type="GO" id="GO:0005829">
    <property type="term" value="C:cytosol"/>
    <property type="evidence" value="ECO:0007669"/>
    <property type="project" value="TreeGrafter"/>
</dbReference>
<evidence type="ECO:0000256" key="3">
    <source>
        <dbReference type="ARBA" id="ARBA00022741"/>
    </source>
</evidence>
<evidence type="ECO:0000256" key="5">
    <source>
        <dbReference type="ARBA" id="ARBA00022840"/>
    </source>
</evidence>
<dbReference type="CDD" id="cd02020">
    <property type="entry name" value="CMPK"/>
    <property type="match status" value="1"/>
</dbReference>
<keyword evidence="11" id="KW-1185">Reference proteome</keyword>
<comment type="subcellular location">
    <subcellularLocation>
        <location evidence="8">Cytoplasm</location>
    </subcellularLocation>
</comment>
<feature type="domain" description="Cytidylate kinase" evidence="9">
    <location>
        <begin position="7"/>
        <end position="222"/>
    </location>
</feature>
<comment type="similarity">
    <text evidence="1 8">Belongs to the cytidylate kinase family. Type 1 subfamily.</text>
</comment>
<accession>A0A6M3HUC2</accession>
<dbReference type="GO" id="GO:0006220">
    <property type="term" value="P:pyrimidine nucleotide metabolic process"/>
    <property type="evidence" value="ECO:0007669"/>
    <property type="project" value="UniProtKB-UniRule"/>
</dbReference>
<keyword evidence="4 8" id="KW-0418">Kinase</keyword>
<dbReference type="Proteomes" id="UP000503320">
    <property type="component" value="Chromosome"/>
</dbReference>
<keyword evidence="5 8" id="KW-0067">ATP-binding</keyword>
<dbReference type="InterPro" id="IPR011994">
    <property type="entry name" value="Cytidylate_kinase_dom"/>
</dbReference>
<keyword evidence="3 8" id="KW-0547">Nucleotide-binding</keyword>
<comment type="catalytic activity">
    <reaction evidence="7 8">
        <text>CMP + ATP = CDP + ADP</text>
        <dbReference type="Rhea" id="RHEA:11600"/>
        <dbReference type="ChEBI" id="CHEBI:30616"/>
        <dbReference type="ChEBI" id="CHEBI:58069"/>
        <dbReference type="ChEBI" id="CHEBI:60377"/>
        <dbReference type="ChEBI" id="CHEBI:456216"/>
        <dbReference type="EC" id="2.7.4.25"/>
    </reaction>
</comment>
<dbReference type="AlphaFoldDB" id="A0A6M3HUC2"/>
<evidence type="ECO:0000256" key="4">
    <source>
        <dbReference type="ARBA" id="ARBA00022777"/>
    </source>
</evidence>
<protein>
    <recommendedName>
        <fullName evidence="8">Cytidylate kinase</fullName>
        <shortName evidence="8">CK</shortName>
        <ecNumber evidence="8">2.7.4.25</ecNumber>
    </recommendedName>
    <alternativeName>
        <fullName evidence="8">Cytidine monophosphate kinase</fullName>
        <shortName evidence="8">CMP kinase</shortName>
    </alternativeName>
</protein>
<gene>
    <name evidence="8 10" type="primary">cmk</name>
    <name evidence="10" type="ORF">E3E15_04670</name>
</gene>
<dbReference type="GO" id="GO:0036431">
    <property type="term" value="F:dCMP kinase activity"/>
    <property type="evidence" value="ECO:0007669"/>
    <property type="project" value="InterPro"/>
</dbReference>
<evidence type="ECO:0000313" key="10">
    <source>
        <dbReference type="EMBL" id="QIV94687.1"/>
    </source>
</evidence>
<dbReference type="HAMAP" id="MF_00238">
    <property type="entry name" value="Cytidyl_kinase_type1"/>
    <property type="match status" value="1"/>
</dbReference>
<dbReference type="SUPFAM" id="SSF52540">
    <property type="entry name" value="P-loop containing nucleoside triphosphate hydrolases"/>
    <property type="match status" value="1"/>
</dbReference>
<organism evidence="10 11">
    <name type="scientific">Allofrancisella frigidaquae</name>
    <dbReference type="NCBI Taxonomy" id="1085644"/>
    <lineage>
        <taxon>Bacteria</taxon>
        <taxon>Pseudomonadati</taxon>
        <taxon>Pseudomonadota</taxon>
        <taxon>Gammaproteobacteria</taxon>
        <taxon>Thiotrichales</taxon>
        <taxon>Francisellaceae</taxon>
        <taxon>Allofrancisella</taxon>
    </lineage>
</organism>
<evidence type="ECO:0000256" key="8">
    <source>
        <dbReference type="HAMAP-Rule" id="MF_00238"/>
    </source>
</evidence>
<dbReference type="EMBL" id="CP038017">
    <property type="protein sequence ID" value="QIV94687.1"/>
    <property type="molecule type" value="Genomic_DNA"/>
</dbReference>
<dbReference type="PANTHER" id="PTHR21299:SF2">
    <property type="entry name" value="CYTIDYLATE KINASE"/>
    <property type="match status" value="1"/>
</dbReference>
<evidence type="ECO:0000256" key="1">
    <source>
        <dbReference type="ARBA" id="ARBA00009427"/>
    </source>
</evidence>
<dbReference type="EC" id="2.7.4.25" evidence="8"/>
<dbReference type="GO" id="GO:0005524">
    <property type="term" value="F:ATP binding"/>
    <property type="evidence" value="ECO:0007669"/>
    <property type="project" value="UniProtKB-UniRule"/>
</dbReference>
<dbReference type="KEGG" id="afri:E3E15_04670"/>
<evidence type="ECO:0000256" key="2">
    <source>
        <dbReference type="ARBA" id="ARBA00022679"/>
    </source>
</evidence>
<dbReference type="InterPro" id="IPR027417">
    <property type="entry name" value="P-loop_NTPase"/>
</dbReference>
<keyword evidence="2 8" id="KW-0808">Transferase</keyword>
<reference evidence="10 11" key="1">
    <citation type="submission" date="2019-03" db="EMBL/GenBank/DDBJ databases">
        <title>Complete Genome Sequence of Allofrancisella frigidaquae Strain SYSU 10HL1970 Isolated from Water-Cooling Systems in China.</title>
        <authorList>
            <person name="Ohrman C."/>
            <person name="Uneklint I."/>
            <person name="Sjodin A."/>
        </authorList>
    </citation>
    <scope>NUCLEOTIDE SEQUENCE [LARGE SCALE GENOMIC DNA]</scope>
    <source>
        <strain evidence="10 11">SYSU 10HL1970</strain>
    </source>
</reference>
<dbReference type="Gene3D" id="3.40.50.300">
    <property type="entry name" value="P-loop containing nucleotide triphosphate hydrolases"/>
    <property type="match status" value="1"/>
</dbReference>
<proteinExistence type="inferred from homology"/>